<keyword evidence="2" id="KW-1133">Transmembrane helix</keyword>
<feature type="transmembrane region" description="Helical" evidence="2">
    <location>
        <begin position="50"/>
        <end position="69"/>
    </location>
</feature>
<keyword evidence="2" id="KW-0472">Membrane</keyword>
<name>A0ABT5R7N1_9GAMM</name>
<dbReference type="EMBL" id="JAJUBC010000030">
    <property type="protein sequence ID" value="MDD1795522.1"/>
    <property type="molecule type" value="Genomic_DNA"/>
</dbReference>
<organism evidence="3 4">
    <name type="scientific">Enterovibrio gelatinilyticus</name>
    <dbReference type="NCBI Taxonomy" id="2899819"/>
    <lineage>
        <taxon>Bacteria</taxon>
        <taxon>Pseudomonadati</taxon>
        <taxon>Pseudomonadota</taxon>
        <taxon>Gammaproteobacteria</taxon>
        <taxon>Vibrionales</taxon>
        <taxon>Vibrionaceae</taxon>
        <taxon>Enterovibrio</taxon>
    </lineage>
</organism>
<evidence type="ECO:0000313" key="3">
    <source>
        <dbReference type="EMBL" id="MDD1795522.1"/>
    </source>
</evidence>
<gene>
    <name evidence="3" type="ORF">LRP50_20555</name>
</gene>
<protein>
    <recommendedName>
        <fullName evidence="5">SPOR domain-containing protein</fullName>
    </recommendedName>
</protein>
<evidence type="ECO:0000256" key="2">
    <source>
        <dbReference type="SAM" id="Phobius"/>
    </source>
</evidence>
<keyword evidence="1" id="KW-0175">Coiled coil</keyword>
<proteinExistence type="predicted"/>
<dbReference type="RefSeq" id="WP_274166316.1">
    <property type="nucleotide sequence ID" value="NZ_JAJUBC010000030.1"/>
</dbReference>
<keyword evidence="2" id="KW-0812">Transmembrane</keyword>
<feature type="coiled-coil region" evidence="1">
    <location>
        <begin position="77"/>
        <end position="134"/>
    </location>
</feature>
<comment type="caution">
    <text evidence="3">The sequence shown here is derived from an EMBL/GenBank/DDBJ whole genome shotgun (WGS) entry which is preliminary data.</text>
</comment>
<evidence type="ECO:0000313" key="4">
    <source>
        <dbReference type="Proteomes" id="UP001149400"/>
    </source>
</evidence>
<keyword evidence="4" id="KW-1185">Reference proteome</keyword>
<sequence length="268" mass="30474">MPDSDGKHETAIQNLELQKKQLEYEKLKIEVEALKNGKQGSPLSWFDGRWFQACIAGIVAGALIWAFAIDHIKKLYELQYEQRKAQAKLELEVEEHKAAKIDLEKEIAVYQKKNEQLELAKTRTETTLNELRVQATLLSPDVSSIPGSLQKTNITIAELSNSLVDISAISDEKTPEKIWFPVIASAYRESDLLNFLEEIGDVNFEYKVAVYKTTDKKGTLVWAITLGGYLEKTEAEARVAYARTSELSPDAYLWKSEKWGENIIDDFR</sequence>
<accession>A0ABT5R7N1</accession>
<evidence type="ECO:0008006" key="5">
    <source>
        <dbReference type="Google" id="ProtNLM"/>
    </source>
</evidence>
<evidence type="ECO:0000256" key="1">
    <source>
        <dbReference type="SAM" id="Coils"/>
    </source>
</evidence>
<reference evidence="3" key="1">
    <citation type="submission" date="2021-12" db="EMBL/GenBank/DDBJ databases">
        <title>Enterovibrio ZSDZ35 sp. nov. and Enterovibrio ZSDZ42 sp. nov., isolated from coastal seawater in Qingdao.</title>
        <authorList>
            <person name="Zhang P."/>
        </authorList>
    </citation>
    <scope>NUCLEOTIDE SEQUENCE</scope>
    <source>
        <strain evidence="3">ZSDZ42</strain>
    </source>
</reference>
<dbReference type="Proteomes" id="UP001149400">
    <property type="component" value="Unassembled WGS sequence"/>
</dbReference>